<name>D7MKV1_ARALL</name>
<gene>
    <name evidence="11" type="ORF">ARALYDRAFT_917014</name>
</gene>
<dbReference type="EMBL" id="GL348720">
    <property type="protein sequence ID" value="EFH41536.1"/>
    <property type="molecule type" value="Genomic_DNA"/>
</dbReference>
<dbReference type="Pfam" id="PF00035">
    <property type="entry name" value="dsrm"/>
    <property type="match status" value="2"/>
</dbReference>
<evidence type="ECO:0000256" key="6">
    <source>
        <dbReference type="PROSITE-ProRule" id="PRU00266"/>
    </source>
</evidence>
<evidence type="ECO:0000313" key="11">
    <source>
        <dbReference type="EMBL" id="EFH41536.1"/>
    </source>
</evidence>
<dbReference type="SMART" id="SM00358">
    <property type="entry name" value="DSRM"/>
    <property type="match status" value="4"/>
</dbReference>
<evidence type="ECO:0000256" key="4">
    <source>
        <dbReference type="ARBA" id="ARBA00022801"/>
    </source>
</evidence>
<evidence type="ECO:0000256" key="5">
    <source>
        <dbReference type="ARBA" id="ARBA00022884"/>
    </source>
</evidence>
<sequence>MDSMETVEKILNYSFKNKTLLKEAITLSPRFKRLEFLGDSVLEVALANYIHHAYPNLKLQELCDLRTANVNNEKFARATVKHNLYQFIIGEKSSSPSEKIKEFSEAVSKEDVPVPYGGLVEAPKVLGDIVESIAGAVYIDVDFDVQRFWEVCCVCLFFITFVFLISMLLIKREEFLQIFRGLLEPIYTLDDLQMQPKPPFLTLFRLADKHGKRIDFRYSKDDHSKENIAEVYLDGIFIASGCTKSLSVAKVLAAEEAVQKLSEYDVEIENVKRKLIEICSTEKLRLPIESFSLPTASENPVTDEMTQEQMVIDEDCPHVELEDAKRKLIDICSIEKLRLPTESFSLPAAYENPLTDEIKQVPGYPKGKLHKICVKNKWPFPIYRIEEERGPKNEQKFVCSVKIEIPNIEGSFHMKGDAKPKKKEAENSSAYHMIRALESSLMSLVINPQMPKVLDEKKNPSLVSSEMDSDSVKAVEKILNYVFTNKNLLKEALRQTSSLFQKLRFVGRAALVLAITNHIYLRYPNFEPRELELLQRGNTCNKTLARVAVKHNIHQFFIGQFKSEKKIEAFSKVVGKEDDPVPSDGRSERTTNVLSDLVESVAGAVYIDMNFDIKRLWESFRGLFEPLYTLDDLRLRPQPIHTLSCLGDKDGKHFDFRYEEKGSNRYKAHVYLDDKLIASGKKKNSRDDAKMSAAMEAVRKLSESMPVEIVMDRQDIVNEDAKDKLIEICNKRKWPNPVYSVESNGKSKGYVCSAKIETPTEEGTLYVKGDRRKLRKTAETPQPPTC</sequence>
<feature type="domain" description="RNase III" evidence="10">
    <location>
        <begin position="4"/>
        <end position="142"/>
    </location>
</feature>
<dbReference type="PANTHER" id="PTHR14950">
    <property type="entry name" value="DICER-RELATED"/>
    <property type="match status" value="1"/>
</dbReference>
<keyword evidence="1" id="KW-0540">Nuclease</keyword>
<keyword evidence="4" id="KW-0378">Hydrolase</keyword>
<keyword evidence="8" id="KW-0472">Membrane</keyword>
<dbReference type="STRING" id="81972.D7MKV1"/>
<dbReference type="PROSITE" id="PS50142">
    <property type="entry name" value="RNASE_3_2"/>
    <property type="match status" value="2"/>
</dbReference>
<dbReference type="Gramene" id="scaffold_800414.1">
    <property type="protein sequence ID" value="scaffold_800414.1"/>
    <property type="gene ID" value="scaffold_800414.1"/>
</dbReference>
<dbReference type="GO" id="GO:0005634">
    <property type="term" value="C:nucleus"/>
    <property type="evidence" value="ECO:0007669"/>
    <property type="project" value="TreeGrafter"/>
</dbReference>
<keyword evidence="2" id="KW-0677">Repeat</keyword>
<evidence type="ECO:0000256" key="8">
    <source>
        <dbReference type="SAM" id="Phobius"/>
    </source>
</evidence>
<organism evidence="12">
    <name type="scientific">Arabidopsis lyrata subsp. lyrata</name>
    <name type="common">Lyre-leaved rock-cress</name>
    <dbReference type="NCBI Taxonomy" id="81972"/>
    <lineage>
        <taxon>Eukaryota</taxon>
        <taxon>Viridiplantae</taxon>
        <taxon>Streptophyta</taxon>
        <taxon>Embryophyta</taxon>
        <taxon>Tracheophyta</taxon>
        <taxon>Spermatophyta</taxon>
        <taxon>Magnoliopsida</taxon>
        <taxon>eudicotyledons</taxon>
        <taxon>Gunneridae</taxon>
        <taxon>Pentapetalae</taxon>
        <taxon>rosids</taxon>
        <taxon>malvids</taxon>
        <taxon>Brassicales</taxon>
        <taxon>Brassicaceae</taxon>
        <taxon>Camelineae</taxon>
        <taxon>Arabidopsis</taxon>
    </lineage>
</organism>
<dbReference type="PROSITE" id="PS50137">
    <property type="entry name" value="DS_RBD"/>
    <property type="match status" value="2"/>
</dbReference>
<dbReference type="Pfam" id="PF00636">
    <property type="entry name" value="Ribonuclease_3"/>
    <property type="match status" value="2"/>
</dbReference>
<accession>D7MKV1</accession>
<protein>
    <submittedName>
        <fullName evidence="11">Uncharacterized protein</fullName>
    </submittedName>
</protein>
<dbReference type="SMART" id="SM00535">
    <property type="entry name" value="RIBOc"/>
    <property type="match status" value="2"/>
</dbReference>
<evidence type="ECO:0000256" key="7">
    <source>
        <dbReference type="SAM" id="MobiDB-lite"/>
    </source>
</evidence>
<evidence type="ECO:0000259" key="9">
    <source>
        <dbReference type="PROSITE" id="PS50137"/>
    </source>
</evidence>
<dbReference type="GO" id="GO:0003723">
    <property type="term" value="F:RNA binding"/>
    <property type="evidence" value="ECO:0007669"/>
    <property type="project" value="UniProtKB-UniRule"/>
</dbReference>
<feature type="domain" description="RNase III" evidence="10">
    <location>
        <begin position="472"/>
        <end position="610"/>
    </location>
</feature>
<dbReference type="Gene3D" id="3.30.160.20">
    <property type="match status" value="2"/>
</dbReference>
<feature type="transmembrane region" description="Helical" evidence="8">
    <location>
        <begin position="148"/>
        <end position="170"/>
    </location>
</feature>
<keyword evidence="8" id="KW-0812">Transmembrane</keyword>
<dbReference type="AlphaFoldDB" id="D7MKV1"/>
<dbReference type="PANTHER" id="PTHR14950:SF49">
    <property type="entry name" value="RIBONUCLEASE 3-LIKE PROTEIN 2-RELATED"/>
    <property type="match status" value="1"/>
</dbReference>
<dbReference type="InterPro" id="IPR000999">
    <property type="entry name" value="RNase_III_dom"/>
</dbReference>
<feature type="domain" description="DRBM" evidence="9">
    <location>
        <begin position="184"/>
        <end position="263"/>
    </location>
</feature>
<dbReference type="FunFam" id="3.30.160.20:FF:000112">
    <property type="entry name" value="Ribonuclease 3-like protein 3"/>
    <property type="match status" value="1"/>
</dbReference>
<dbReference type="HOGENOM" id="CLU_375254_0_0_1"/>
<feature type="region of interest" description="Disordered" evidence="7">
    <location>
        <begin position="763"/>
        <end position="786"/>
    </location>
</feature>
<evidence type="ECO:0000259" key="10">
    <source>
        <dbReference type="PROSITE" id="PS50142"/>
    </source>
</evidence>
<keyword evidence="3" id="KW-0255">Endonuclease</keyword>
<evidence type="ECO:0000256" key="3">
    <source>
        <dbReference type="ARBA" id="ARBA00022759"/>
    </source>
</evidence>
<evidence type="ECO:0000313" key="12">
    <source>
        <dbReference type="Proteomes" id="UP000008694"/>
    </source>
</evidence>
<keyword evidence="12" id="KW-1185">Reference proteome</keyword>
<reference evidence="12" key="1">
    <citation type="journal article" date="2011" name="Nat. Genet.">
        <title>The Arabidopsis lyrata genome sequence and the basis of rapid genome size change.</title>
        <authorList>
            <person name="Hu T.T."/>
            <person name="Pattyn P."/>
            <person name="Bakker E.G."/>
            <person name="Cao J."/>
            <person name="Cheng J.-F."/>
            <person name="Clark R.M."/>
            <person name="Fahlgren N."/>
            <person name="Fawcett J.A."/>
            <person name="Grimwood J."/>
            <person name="Gundlach H."/>
            <person name="Haberer G."/>
            <person name="Hollister J.D."/>
            <person name="Ossowski S."/>
            <person name="Ottilar R.P."/>
            <person name="Salamov A.A."/>
            <person name="Schneeberger K."/>
            <person name="Spannagl M."/>
            <person name="Wang X."/>
            <person name="Yang L."/>
            <person name="Nasrallah M.E."/>
            <person name="Bergelson J."/>
            <person name="Carrington J.C."/>
            <person name="Gaut B.S."/>
            <person name="Schmutz J."/>
            <person name="Mayer K.F.X."/>
            <person name="Van de Peer Y."/>
            <person name="Grigoriev I.V."/>
            <person name="Nordborg M."/>
            <person name="Weigel D."/>
            <person name="Guo Y.-L."/>
        </authorList>
    </citation>
    <scope>NUCLEOTIDE SEQUENCE [LARGE SCALE GENOMIC DNA]</scope>
    <source>
        <strain evidence="12">cv. MN47</strain>
    </source>
</reference>
<dbReference type="InterPro" id="IPR014720">
    <property type="entry name" value="dsRBD_dom"/>
</dbReference>
<dbReference type="Pfam" id="PF14709">
    <property type="entry name" value="DND1_DSRM"/>
    <property type="match status" value="1"/>
</dbReference>
<dbReference type="SUPFAM" id="SSF69065">
    <property type="entry name" value="RNase III domain-like"/>
    <property type="match status" value="2"/>
</dbReference>
<dbReference type="GO" id="GO:0004525">
    <property type="term" value="F:ribonuclease III activity"/>
    <property type="evidence" value="ECO:0007669"/>
    <property type="project" value="InterPro"/>
</dbReference>
<evidence type="ECO:0000256" key="2">
    <source>
        <dbReference type="ARBA" id="ARBA00022737"/>
    </source>
</evidence>
<dbReference type="Proteomes" id="UP000008694">
    <property type="component" value="Unassembled WGS sequence"/>
</dbReference>
<evidence type="ECO:0000256" key="1">
    <source>
        <dbReference type="ARBA" id="ARBA00022722"/>
    </source>
</evidence>
<keyword evidence="5 6" id="KW-0694">RNA-binding</keyword>
<keyword evidence="8" id="KW-1133">Transmembrane helix</keyword>
<dbReference type="eggNOG" id="KOG0701">
    <property type="taxonomic scope" value="Eukaryota"/>
</dbReference>
<dbReference type="CDD" id="cd00593">
    <property type="entry name" value="RIBOc"/>
    <property type="match status" value="2"/>
</dbReference>
<dbReference type="Gene3D" id="1.10.1520.10">
    <property type="entry name" value="Ribonuclease III domain"/>
    <property type="match status" value="2"/>
</dbReference>
<proteinExistence type="predicted"/>
<dbReference type="SUPFAM" id="SSF54768">
    <property type="entry name" value="dsRNA-binding domain-like"/>
    <property type="match status" value="4"/>
</dbReference>
<dbReference type="GO" id="GO:0030422">
    <property type="term" value="P:siRNA processing"/>
    <property type="evidence" value="ECO:0007669"/>
    <property type="project" value="TreeGrafter"/>
</dbReference>
<dbReference type="GO" id="GO:0005737">
    <property type="term" value="C:cytoplasm"/>
    <property type="evidence" value="ECO:0007669"/>
    <property type="project" value="TreeGrafter"/>
</dbReference>
<dbReference type="InterPro" id="IPR036389">
    <property type="entry name" value="RNase_III_sf"/>
</dbReference>
<feature type="domain" description="DRBM" evidence="9">
    <location>
        <begin position="364"/>
        <end position="439"/>
    </location>
</feature>